<keyword evidence="3" id="KW-1185">Reference proteome</keyword>
<name>A0A168AYR4_9EURO</name>
<dbReference type="VEuPathDB" id="FungiDB:AAP_01837"/>
<dbReference type="EMBL" id="AZGZ01000006">
    <property type="protein sequence ID" value="KZZ94537.1"/>
    <property type="molecule type" value="Genomic_DNA"/>
</dbReference>
<dbReference type="OrthoDB" id="46868at2759"/>
<dbReference type="AlphaFoldDB" id="A0A168AYR4"/>
<evidence type="ECO:0000313" key="3">
    <source>
        <dbReference type="Proteomes" id="UP000242877"/>
    </source>
</evidence>
<feature type="compositionally biased region" description="Basic and acidic residues" evidence="1">
    <location>
        <begin position="152"/>
        <end position="163"/>
    </location>
</feature>
<dbReference type="Proteomes" id="UP000242877">
    <property type="component" value="Unassembled WGS sequence"/>
</dbReference>
<sequence>MVVSESDILANRSVEVELQGMNTSQIKIQGEKDEDEEKRSDALEYIDKIATEMHSGAGIQTTEGFSTGEAIPVDDVPGDPALHKESTDHYGNDHHDNDIKGEDTPAETADTERNKEGLNEMEETTLSPPESDAHLPRNPKKRVLEEEEEQAQDERVRGLRDEL</sequence>
<organism evidence="2 3">
    <name type="scientific">Ascosphaera apis ARSEF 7405</name>
    <dbReference type="NCBI Taxonomy" id="392613"/>
    <lineage>
        <taxon>Eukaryota</taxon>
        <taxon>Fungi</taxon>
        <taxon>Dikarya</taxon>
        <taxon>Ascomycota</taxon>
        <taxon>Pezizomycotina</taxon>
        <taxon>Eurotiomycetes</taxon>
        <taxon>Eurotiomycetidae</taxon>
        <taxon>Onygenales</taxon>
        <taxon>Ascosphaeraceae</taxon>
        <taxon>Ascosphaera</taxon>
    </lineage>
</organism>
<feature type="compositionally biased region" description="Basic and acidic residues" evidence="1">
    <location>
        <begin position="81"/>
        <end position="103"/>
    </location>
</feature>
<reference evidence="2 3" key="1">
    <citation type="journal article" date="2016" name="Genome Biol. Evol.">
        <title>Divergent and convergent evolution of fungal pathogenicity.</title>
        <authorList>
            <person name="Shang Y."/>
            <person name="Xiao G."/>
            <person name="Zheng P."/>
            <person name="Cen K."/>
            <person name="Zhan S."/>
            <person name="Wang C."/>
        </authorList>
    </citation>
    <scope>NUCLEOTIDE SEQUENCE [LARGE SCALE GENOMIC DNA]</scope>
    <source>
        <strain evidence="2 3">ARSEF 7405</strain>
    </source>
</reference>
<protein>
    <submittedName>
        <fullName evidence="2">Uncharacterized protein</fullName>
    </submittedName>
</protein>
<accession>A0A168AYR4</accession>
<comment type="caution">
    <text evidence="2">The sequence shown here is derived from an EMBL/GenBank/DDBJ whole genome shotgun (WGS) entry which is preliminary data.</text>
</comment>
<proteinExistence type="predicted"/>
<evidence type="ECO:0000256" key="1">
    <source>
        <dbReference type="SAM" id="MobiDB-lite"/>
    </source>
</evidence>
<gene>
    <name evidence="2" type="ORF">AAP_01837</name>
</gene>
<evidence type="ECO:0000313" key="2">
    <source>
        <dbReference type="EMBL" id="KZZ94537.1"/>
    </source>
</evidence>
<feature type="region of interest" description="Disordered" evidence="1">
    <location>
        <begin position="54"/>
        <end position="163"/>
    </location>
</feature>